<dbReference type="PATRIC" id="fig|1122147.4.peg.393"/>
<organism evidence="2 3">
    <name type="scientific">Schleiferilactobacillus harbinensis DSM 16991</name>
    <dbReference type="NCBI Taxonomy" id="1122147"/>
    <lineage>
        <taxon>Bacteria</taxon>
        <taxon>Bacillati</taxon>
        <taxon>Bacillota</taxon>
        <taxon>Bacilli</taxon>
        <taxon>Lactobacillales</taxon>
        <taxon>Lactobacillaceae</taxon>
        <taxon>Schleiferilactobacillus</taxon>
    </lineage>
</organism>
<reference evidence="2 3" key="1">
    <citation type="journal article" date="2015" name="Genome Announc.">
        <title>Expanding the biotechnology potential of lactobacilli through comparative genomics of 213 strains and associated genera.</title>
        <authorList>
            <person name="Sun Z."/>
            <person name="Harris H.M."/>
            <person name="McCann A."/>
            <person name="Guo C."/>
            <person name="Argimon S."/>
            <person name="Zhang W."/>
            <person name="Yang X."/>
            <person name="Jeffery I.B."/>
            <person name="Cooney J.C."/>
            <person name="Kagawa T.F."/>
            <person name="Liu W."/>
            <person name="Song Y."/>
            <person name="Salvetti E."/>
            <person name="Wrobel A."/>
            <person name="Rasinkangas P."/>
            <person name="Parkhill J."/>
            <person name="Rea M.C."/>
            <person name="O'Sullivan O."/>
            <person name="Ritari J."/>
            <person name="Douillard F.P."/>
            <person name="Paul Ross R."/>
            <person name="Yang R."/>
            <person name="Briner A.E."/>
            <person name="Felis G.E."/>
            <person name="de Vos W.M."/>
            <person name="Barrangou R."/>
            <person name="Klaenhammer T.R."/>
            <person name="Caufield P.W."/>
            <person name="Cui Y."/>
            <person name="Zhang H."/>
            <person name="O'Toole P.W."/>
        </authorList>
    </citation>
    <scope>NUCLEOTIDE SEQUENCE [LARGE SCALE GENOMIC DNA]</scope>
    <source>
        <strain evidence="2 3">DSM 16991</strain>
    </source>
</reference>
<feature type="domain" description="Pyridoxamine 5'-phosphate oxidase N-terminal" evidence="1">
    <location>
        <begin position="49"/>
        <end position="143"/>
    </location>
</feature>
<gene>
    <name evidence="2" type="ORF">FC91_GL000378</name>
</gene>
<comment type="caution">
    <text evidence="2">The sequence shown here is derived from an EMBL/GenBank/DDBJ whole genome shotgun (WGS) entry which is preliminary data.</text>
</comment>
<protein>
    <recommendedName>
        <fullName evidence="1">Pyridoxamine 5'-phosphate oxidase N-terminal domain-containing protein</fullName>
    </recommendedName>
</protein>
<sequence>MGFQSLRKVCCCLFIHTENNQLEDISMANQKTNHPKADDRTGTVDTIAQAEQLLQEATVMEFATLDKRGFPNIVALTPLRPQRSVKQVLFYTDRDTTTIHNIVESGKASIYCFNERHHCSVALQGYAGLVSRSEVQKSFMADLTAYQQSLHYANPVFLRFTTIFVKVRYQDNVTFQKLLDHE</sequence>
<proteinExistence type="predicted"/>
<evidence type="ECO:0000313" key="3">
    <source>
        <dbReference type="Proteomes" id="UP000050949"/>
    </source>
</evidence>
<dbReference type="AlphaFoldDB" id="A0A0R1X6W6"/>
<dbReference type="Gene3D" id="2.30.110.10">
    <property type="entry name" value="Electron Transport, Fmn-binding Protein, Chain A"/>
    <property type="match status" value="1"/>
</dbReference>
<dbReference type="InterPro" id="IPR011576">
    <property type="entry name" value="Pyridox_Oxase_N"/>
</dbReference>
<accession>A0A0R1X6W6</accession>
<dbReference type="Proteomes" id="UP000050949">
    <property type="component" value="Unassembled WGS sequence"/>
</dbReference>
<name>A0A0R1X6W6_9LACO</name>
<dbReference type="Pfam" id="PF01243">
    <property type="entry name" value="PNPOx_N"/>
    <property type="match status" value="1"/>
</dbReference>
<dbReference type="SUPFAM" id="SSF50475">
    <property type="entry name" value="FMN-binding split barrel"/>
    <property type="match status" value="1"/>
</dbReference>
<dbReference type="eggNOG" id="COG3871">
    <property type="taxonomic scope" value="Bacteria"/>
</dbReference>
<evidence type="ECO:0000259" key="1">
    <source>
        <dbReference type="Pfam" id="PF01243"/>
    </source>
</evidence>
<evidence type="ECO:0000313" key="2">
    <source>
        <dbReference type="EMBL" id="KRM25902.1"/>
    </source>
</evidence>
<dbReference type="EMBL" id="AZFW01000095">
    <property type="protein sequence ID" value="KRM25902.1"/>
    <property type="molecule type" value="Genomic_DNA"/>
</dbReference>
<dbReference type="InterPro" id="IPR012349">
    <property type="entry name" value="Split_barrel_FMN-bd"/>
</dbReference>